<name>U6GER4_EIMAC</name>
<sequence>MQAGVCDFMGLKKLKQKYDLVKRALQESGKQPALLAKVEEKEKI</sequence>
<keyword evidence="2" id="KW-1185">Reference proteome</keyword>
<dbReference type="EMBL" id="HG670755">
    <property type="protein sequence ID" value="CDI77848.1"/>
    <property type="molecule type" value="Genomic_DNA"/>
</dbReference>
<gene>
    <name evidence="1" type="ORF">EAH_00066360</name>
</gene>
<dbReference type="Proteomes" id="UP000018050">
    <property type="component" value="Unassembled WGS sequence"/>
</dbReference>
<evidence type="ECO:0000313" key="2">
    <source>
        <dbReference type="Proteomes" id="UP000018050"/>
    </source>
</evidence>
<evidence type="ECO:0000313" key="1">
    <source>
        <dbReference type="EMBL" id="CDI77848.1"/>
    </source>
</evidence>
<dbReference type="RefSeq" id="XP_013251854.1">
    <property type="nucleotide sequence ID" value="XM_013396400.1"/>
</dbReference>
<proteinExistence type="predicted"/>
<accession>U6GER4</accession>
<dbReference type="AlphaFoldDB" id="U6GER4"/>
<reference evidence="1" key="2">
    <citation type="submission" date="2013-10" db="EMBL/GenBank/DDBJ databases">
        <authorList>
            <person name="Aslett M."/>
        </authorList>
    </citation>
    <scope>NUCLEOTIDE SEQUENCE</scope>
    <source>
        <strain evidence="1">Houghton</strain>
    </source>
</reference>
<organism evidence="1 2">
    <name type="scientific">Eimeria acervulina</name>
    <name type="common">Coccidian parasite</name>
    <dbReference type="NCBI Taxonomy" id="5801"/>
    <lineage>
        <taxon>Eukaryota</taxon>
        <taxon>Sar</taxon>
        <taxon>Alveolata</taxon>
        <taxon>Apicomplexa</taxon>
        <taxon>Conoidasida</taxon>
        <taxon>Coccidia</taxon>
        <taxon>Eucoccidiorida</taxon>
        <taxon>Eimeriorina</taxon>
        <taxon>Eimeriidae</taxon>
        <taxon>Eimeria</taxon>
    </lineage>
</organism>
<dbReference type="OrthoDB" id="351823at2759"/>
<dbReference type="GeneID" id="25274706"/>
<dbReference type="VEuPathDB" id="ToxoDB:EAH_00066360"/>
<reference evidence="1" key="1">
    <citation type="submission" date="2013-10" db="EMBL/GenBank/DDBJ databases">
        <title>Genomic analysis of the causative agents of coccidiosis in chickens.</title>
        <authorList>
            <person name="Reid A.J."/>
            <person name="Blake D."/>
            <person name="Billington K."/>
            <person name="Browne H."/>
            <person name="Dunn M."/>
            <person name="Hung S."/>
            <person name="Kawahara F."/>
            <person name="Miranda-Saavedra D."/>
            <person name="Mourier T."/>
            <person name="Nagra H."/>
            <person name="Otto T.D."/>
            <person name="Rawlings N."/>
            <person name="Sanchez A."/>
            <person name="Sanders M."/>
            <person name="Subramaniam C."/>
            <person name="Tay Y."/>
            <person name="Dear P."/>
            <person name="Doerig C."/>
            <person name="Gruber A."/>
            <person name="Parkinson J."/>
            <person name="Shirley M."/>
            <person name="Wan K.L."/>
            <person name="Berriman M."/>
            <person name="Tomley F."/>
            <person name="Pain A."/>
        </authorList>
    </citation>
    <scope>NUCLEOTIDE SEQUENCE</scope>
    <source>
        <strain evidence="1">Houghton</strain>
    </source>
</reference>
<feature type="non-terminal residue" evidence="1">
    <location>
        <position position="44"/>
    </location>
</feature>
<protein>
    <submittedName>
        <fullName evidence="1">Uncharacterized protein</fullName>
    </submittedName>
</protein>